<dbReference type="RefSeq" id="WP_303686759.1">
    <property type="nucleotide sequence ID" value="NZ_CAJXYO010000033.1"/>
</dbReference>
<reference evidence="2" key="1">
    <citation type="journal article" date="2017" name="Proc. Natl. Acad. Sci. U.S.A.">
        <title>Simulation of Deepwater Horizon oil plume reveals substrate specialization within a complex community of hydrocarbon-degraders.</title>
        <authorList>
            <person name="Hu P."/>
            <person name="Dubinsky E.A."/>
            <person name="Probst A.J."/>
            <person name="Wang J."/>
            <person name="Sieber C.M.K."/>
            <person name="Tom L.M."/>
            <person name="Gardinali P."/>
            <person name="Banfield J.F."/>
            <person name="Atlas R.M."/>
            <person name="Andersen G.L."/>
        </authorList>
    </citation>
    <scope>NUCLEOTIDE SEQUENCE [LARGE SCALE GENOMIC DNA]</scope>
</reference>
<dbReference type="AlphaFoldDB" id="A0A1Z8AX48"/>
<name>A0A1Z8AX48_9FLAO</name>
<evidence type="ECO:0000313" key="1">
    <source>
        <dbReference type="EMBL" id="OUS14906.1"/>
    </source>
</evidence>
<dbReference type="Proteomes" id="UP000196102">
    <property type="component" value="Unassembled WGS sequence"/>
</dbReference>
<dbReference type="EMBL" id="MAAX01000113">
    <property type="protein sequence ID" value="OUS14906.1"/>
    <property type="molecule type" value="Genomic_DNA"/>
</dbReference>
<proteinExistence type="predicted"/>
<gene>
    <name evidence="1" type="ORF">A9Q93_07325</name>
</gene>
<evidence type="ECO:0000313" key="2">
    <source>
        <dbReference type="Proteomes" id="UP000196102"/>
    </source>
</evidence>
<sequence length="236" mass="25449">MRNSIIKILFVSVTLICQGQVGINTQTPNATLEIEASNSANPSNVDGILIPRVDKFPDTNPAAVSDSILLYLTTADGNNLPGYYFWNQSNSRWCRLLTNVNMILATETGSSLNLLGSIFNFPSMLYNDIPGASMNSSHQLQLPVGVYEVESSFKSSTGVFIEWNMRLNGTVYAGSIPGNSSVISVLGIGISTSTPQRAIVVINDDTDYIDFQITSGLGLGINLVPNSCYLKIKKVG</sequence>
<comment type="caution">
    <text evidence="1">The sequence shown here is derived from an EMBL/GenBank/DDBJ whole genome shotgun (WGS) entry which is preliminary data.</text>
</comment>
<protein>
    <submittedName>
        <fullName evidence="1">Uncharacterized protein</fullName>
    </submittedName>
</protein>
<accession>A0A1Z8AX48</accession>
<organism evidence="1 2">
    <name type="scientific">Nonlabens dokdonensis</name>
    <dbReference type="NCBI Taxonomy" id="328515"/>
    <lineage>
        <taxon>Bacteria</taxon>
        <taxon>Pseudomonadati</taxon>
        <taxon>Bacteroidota</taxon>
        <taxon>Flavobacteriia</taxon>
        <taxon>Flavobacteriales</taxon>
        <taxon>Flavobacteriaceae</taxon>
        <taxon>Nonlabens</taxon>
    </lineage>
</organism>